<dbReference type="InterPro" id="IPR000073">
    <property type="entry name" value="AB_hydrolase_1"/>
</dbReference>
<keyword evidence="3" id="KW-1185">Reference proteome</keyword>
<sequence length="323" mass="36732">MHMGLQFVLIHGAWHHGGHWDKVIKELERGGHKAYAPTLLGNEPGAQRINYSLKERIQHLRDDIVKRNLTDFVLVAHSAGGPYAQELAQLEPERIRQLVFLSAFVLKDGESIRMFCLDNRLGIPKHERVDRSPENFLFPSKLPMEWWLKAFVHTVDLETRKALHATLVSQGGQAFADCHDLKAFYELKIPVTYIHITNDILPGLPGMKSREGWHPGFSSRLGTNFNFNVVKMDGDHEVMLTAPASLARTLIEASEYQPQTLIKKSEATEYQDPTILKNLEATEFQPQTILMKVEACEYQDPTILKKVEACELQPQALLQHIVD</sequence>
<name>A0ABD3GX89_9MARC</name>
<organism evidence="2 3">
    <name type="scientific">Riccia sorocarpa</name>
    <dbReference type="NCBI Taxonomy" id="122646"/>
    <lineage>
        <taxon>Eukaryota</taxon>
        <taxon>Viridiplantae</taxon>
        <taxon>Streptophyta</taxon>
        <taxon>Embryophyta</taxon>
        <taxon>Marchantiophyta</taxon>
        <taxon>Marchantiopsida</taxon>
        <taxon>Marchantiidae</taxon>
        <taxon>Marchantiales</taxon>
        <taxon>Ricciaceae</taxon>
        <taxon>Riccia</taxon>
    </lineage>
</organism>
<proteinExistence type="predicted"/>
<comment type="caution">
    <text evidence="2">The sequence shown here is derived from an EMBL/GenBank/DDBJ whole genome shotgun (WGS) entry which is preliminary data.</text>
</comment>
<dbReference type="InterPro" id="IPR029058">
    <property type="entry name" value="AB_hydrolase_fold"/>
</dbReference>
<evidence type="ECO:0000259" key="1">
    <source>
        <dbReference type="Pfam" id="PF12697"/>
    </source>
</evidence>
<accession>A0ABD3GX89</accession>
<reference evidence="2 3" key="1">
    <citation type="submission" date="2024-09" db="EMBL/GenBank/DDBJ databases">
        <title>Chromosome-scale assembly of Riccia sorocarpa.</title>
        <authorList>
            <person name="Paukszto L."/>
        </authorList>
    </citation>
    <scope>NUCLEOTIDE SEQUENCE [LARGE SCALE GENOMIC DNA]</scope>
    <source>
        <strain evidence="2">LP-2024</strain>
        <tissue evidence="2">Aerial parts of the thallus</tissue>
    </source>
</reference>
<evidence type="ECO:0000313" key="3">
    <source>
        <dbReference type="Proteomes" id="UP001633002"/>
    </source>
</evidence>
<dbReference type="PANTHER" id="PTHR37017">
    <property type="entry name" value="AB HYDROLASE-1 DOMAIN-CONTAINING PROTEIN-RELATED"/>
    <property type="match status" value="1"/>
</dbReference>
<feature type="domain" description="AB hydrolase-1" evidence="1">
    <location>
        <begin position="7"/>
        <end position="247"/>
    </location>
</feature>
<dbReference type="Pfam" id="PF12697">
    <property type="entry name" value="Abhydrolase_6"/>
    <property type="match status" value="1"/>
</dbReference>
<dbReference type="PANTHER" id="PTHR37017:SF11">
    <property type="entry name" value="ESTERASE_LIPASE_THIOESTERASE DOMAIN-CONTAINING PROTEIN"/>
    <property type="match status" value="1"/>
</dbReference>
<dbReference type="SUPFAM" id="SSF53474">
    <property type="entry name" value="alpha/beta-Hydrolases"/>
    <property type="match status" value="1"/>
</dbReference>
<dbReference type="Gene3D" id="3.40.50.1820">
    <property type="entry name" value="alpha/beta hydrolase"/>
    <property type="match status" value="1"/>
</dbReference>
<dbReference type="InterPro" id="IPR052897">
    <property type="entry name" value="Sec-Metab_Biosynth_Hydrolase"/>
</dbReference>
<dbReference type="Proteomes" id="UP001633002">
    <property type="component" value="Unassembled WGS sequence"/>
</dbReference>
<dbReference type="AlphaFoldDB" id="A0ABD3GX89"/>
<protein>
    <recommendedName>
        <fullName evidence="1">AB hydrolase-1 domain-containing protein</fullName>
    </recommendedName>
</protein>
<evidence type="ECO:0000313" key="2">
    <source>
        <dbReference type="EMBL" id="KAL3682735.1"/>
    </source>
</evidence>
<gene>
    <name evidence="2" type="ORF">R1sor_000757</name>
</gene>
<dbReference type="EMBL" id="JBJQOH010000006">
    <property type="protein sequence ID" value="KAL3682735.1"/>
    <property type="molecule type" value="Genomic_DNA"/>
</dbReference>